<name>A0A0E9RHB8_ANGAN</name>
<reference evidence="1" key="2">
    <citation type="journal article" date="2015" name="Fish Shellfish Immunol.">
        <title>Early steps in the European eel (Anguilla anguilla)-Vibrio vulnificus interaction in the gills: Role of the RtxA13 toxin.</title>
        <authorList>
            <person name="Callol A."/>
            <person name="Pajuelo D."/>
            <person name="Ebbesson L."/>
            <person name="Teles M."/>
            <person name="MacKenzie S."/>
            <person name="Amaro C."/>
        </authorList>
    </citation>
    <scope>NUCLEOTIDE SEQUENCE</scope>
</reference>
<dbReference type="EMBL" id="GBXM01080026">
    <property type="protein sequence ID" value="JAH28551.1"/>
    <property type="molecule type" value="Transcribed_RNA"/>
</dbReference>
<protein>
    <submittedName>
        <fullName evidence="1">Uncharacterized protein</fullName>
    </submittedName>
</protein>
<accession>A0A0E9RHB8</accession>
<dbReference type="AlphaFoldDB" id="A0A0E9RHB8"/>
<reference evidence="1" key="1">
    <citation type="submission" date="2014-11" db="EMBL/GenBank/DDBJ databases">
        <authorList>
            <person name="Amaro Gonzalez C."/>
        </authorList>
    </citation>
    <scope>NUCLEOTIDE SEQUENCE</scope>
</reference>
<evidence type="ECO:0000313" key="1">
    <source>
        <dbReference type="EMBL" id="JAH28551.1"/>
    </source>
</evidence>
<sequence length="60" mass="7101">MHYIALHYITITSQSSYPELTKVEKIFLTCRNTKSTGNIYYNLFFLLKILKCLNDCLHNK</sequence>
<organism evidence="1">
    <name type="scientific">Anguilla anguilla</name>
    <name type="common">European freshwater eel</name>
    <name type="synonym">Muraena anguilla</name>
    <dbReference type="NCBI Taxonomy" id="7936"/>
    <lineage>
        <taxon>Eukaryota</taxon>
        <taxon>Metazoa</taxon>
        <taxon>Chordata</taxon>
        <taxon>Craniata</taxon>
        <taxon>Vertebrata</taxon>
        <taxon>Euteleostomi</taxon>
        <taxon>Actinopterygii</taxon>
        <taxon>Neopterygii</taxon>
        <taxon>Teleostei</taxon>
        <taxon>Anguilliformes</taxon>
        <taxon>Anguillidae</taxon>
        <taxon>Anguilla</taxon>
    </lineage>
</organism>
<proteinExistence type="predicted"/>